<dbReference type="Proteomes" id="UP001529180">
    <property type="component" value="Unassembled WGS sequence"/>
</dbReference>
<dbReference type="Gene3D" id="1.10.3210.10">
    <property type="entry name" value="Hypothetical protein af1432"/>
    <property type="match status" value="1"/>
</dbReference>
<sequence>MSNTKIRTASGALVDLLNPQPADICFRDIAHALSQICRFTGHTIFFYSVGQHSLHMVDIVSKRAQPYALLHDAKEAFIQDLSTPMKSALDEKISDGATAYRAIDETFDAAIFIAAGLQYPMPQDIAEEIKEADALLLAAEQLKLMHEADMQCDPGELWKGINPQDMSEVRHAFGNACQRLLPRFNTFSGAAE</sequence>
<accession>A0ABT6GBL4</accession>
<name>A0ABT6GBL4_9PROT</name>
<dbReference type="EMBL" id="JARSBO010000004">
    <property type="protein sequence ID" value="MDG4719389.1"/>
    <property type="molecule type" value="Genomic_DNA"/>
</dbReference>
<evidence type="ECO:0000313" key="2">
    <source>
        <dbReference type="Proteomes" id="UP001529180"/>
    </source>
</evidence>
<protein>
    <recommendedName>
        <fullName evidence="3">Phosphohydrolase</fullName>
    </recommendedName>
</protein>
<keyword evidence="2" id="KW-1185">Reference proteome</keyword>
<evidence type="ECO:0000313" key="1">
    <source>
        <dbReference type="EMBL" id="MDG4719389.1"/>
    </source>
</evidence>
<proteinExistence type="predicted"/>
<gene>
    <name evidence="1" type="ORF">P7680_10310</name>
</gene>
<evidence type="ECO:0008006" key="3">
    <source>
        <dbReference type="Google" id="ProtNLM"/>
    </source>
</evidence>
<dbReference type="RefSeq" id="WP_278006831.1">
    <property type="nucleotide sequence ID" value="NZ_JARSBO010000004.1"/>
</dbReference>
<dbReference type="SUPFAM" id="SSF109604">
    <property type="entry name" value="HD-domain/PDEase-like"/>
    <property type="match status" value="1"/>
</dbReference>
<reference evidence="1 2" key="1">
    <citation type="submission" date="2023-03" db="EMBL/GenBank/DDBJ databases">
        <title>Strain FZY0004 represents a novel species in the genus Thalassospira isolated from seawater.</title>
        <authorList>
            <person name="Fu Z.-Y."/>
        </authorList>
    </citation>
    <scope>NUCLEOTIDE SEQUENCE [LARGE SCALE GENOMIC DNA]</scope>
    <source>
        <strain evidence="1 2">FZY0004</strain>
    </source>
</reference>
<organism evidence="1 2">
    <name type="scientific">Thalassospira aquimaris</name>
    <dbReference type="NCBI Taxonomy" id="3037796"/>
    <lineage>
        <taxon>Bacteria</taxon>
        <taxon>Pseudomonadati</taxon>
        <taxon>Pseudomonadota</taxon>
        <taxon>Alphaproteobacteria</taxon>
        <taxon>Rhodospirillales</taxon>
        <taxon>Thalassospiraceae</taxon>
        <taxon>Thalassospira</taxon>
    </lineage>
</organism>
<comment type="caution">
    <text evidence="1">The sequence shown here is derived from an EMBL/GenBank/DDBJ whole genome shotgun (WGS) entry which is preliminary data.</text>
</comment>